<evidence type="ECO:0000313" key="1">
    <source>
        <dbReference type="EMBL" id="PIC45934.1"/>
    </source>
</evidence>
<organism evidence="1 2">
    <name type="scientific">Caenorhabditis nigoni</name>
    <dbReference type="NCBI Taxonomy" id="1611254"/>
    <lineage>
        <taxon>Eukaryota</taxon>
        <taxon>Metazoa</taxon>
        <taxon>Ecdysozoa</taxon>
        <taxon>Nematoda</taxon>
        <taxon>Chromadorea</taxon>
        <taxon>Rhabditida</taxon>
        <taxon>Rhabditina</taxon>
        <taxon>Rhabditomorpha</taxon>
        <taxon>Rhabditoidea</taxon>
        <taxon>Rhabditidae</taxon>
        <taxon>Peloderinae</taxon>
        <taxon>Caenorhabditis</taxon>
    </lineage>
</organism>
<reference evidence="2" key="1">
    <citation type="submission" date="2017-10" db="EMBL/GenBank/DDBJ databases">
        <title>Rapid genome shrinkage in a self-fertile nematode reveals novel sperm competition proteins.</title>
        <authorList>
            <person name="Yin D."/>
            <person name="Schwarz E.M."/>
            <person name="Thomas C.G."/>
            <person name="Felde R.L."/>
            <person name="Korf I.F."/>
            <person name="Cutter A.D."/>
            <person name="Schartner C.M."/>
            <person name="Ralston E.J."/>
            <person name="Meyer B.J."/>
            <person name="Haag E.S."/>
        </authorList>
    </citation>
    <scope>NUCLEOTIDE SEQUENCE [LARGE SCALE GENOMIC DNA]</scope>
    <source>
        <strain evidence="2">JU1422</strain>
    </source>
</reference>
<accession>A0A2G5V2D4</accession>
<dbReference type="AlphaFoldDB" id="A0A2G5V2D4"/>
<sequence>MQTCLLRSSTSLLDVFATSSSRISNPTTSSVTSRVPSAAPSVSHVIPFEKVHPLQFLYLLLMIVLRRKEGFPFACHLTSSDAPPTFSSSASGRKGRSFSEMLRERTDLFIHSSGFRYHLDPSFSNFQNLFHISVGTHLVLAMNANVYSIVCLISFLVLCISAQLHADNNAAEVEGIVDKRSPYRLVGWGNNRKLEGGILLHLEFLEFLECDRMLEDNWASLEVFRQGSSFDWGSLFVPVDFRRTTVAYSCKCKIIRKAFAFAKRSDEDLDFLEKRARYGFAKRSPYRTFAFAKRASPYGFAFAKRGQFSSFA</sequence>
<dbReference type="STRING" id="1611254.A0A2G5V2D4"/>
<dbReference type="EMBL" id="PDUG01000002">
    <property type="protein sequence ID" value="PIC45934.1"/>
    <property type="molecule type" value="Genomic_DNA"/>
</dbReference>
<gene>
    <name evidence="1" type="primary">Cni-nlp-18</name>
    <name evidence="1" type="synonym">Cnig_chr_II.g5791</name>
    <name evidence="1" type="ORF">B9Z55_005791</name>
</gene>
<dbReference type="OrthoDB" id="5805917at2759"/>
<evidence type="ECO:0000313" key="2">
    <source>
        <dbReference type="Proteomes" id="UP000230233"/>
    </source>
</evidence>
<protein>
    <submittedName>
        <fullName evidence="1">Uncharacterized protein</fullName>
    </submittedName>
</protein>
<dbReference type="Proteomes" id="UP000230233">
    <property type="component" value="Chromosome II"/>
</dbReference>
<proteinExistence type="predicted"/>
<comment type="caution">
    <text evidence="1">The sequence shown here is derived from an EMBL/GenBank/DDBJ whole genome shotgun (WGS) entry which is preliminary data.</text>
</comment>
<name>A0A2G5V2D4_9PELO</name>
<keyword evidence="2" id="KW-1185">Reference proteome</keyword>